<dbReference type="Gene3D" id="3.40.50.300">
    <property type="entry name" value="P-loop containing nucleotide triphosphate hydrolases"/>
    <property type="match status" value="1"/>
</dbReference>
<sequence>MRIIITFESLQQVLKAEKLLRESDNFKCRTTPTPPGLSSDICGMSIELYDHKSQDRALAHLQKHGLVPSGVHCLSNKSSQTTGSKRPTASAGAATKAGSIQRAESTDSPSSENWTGSTKPEQTLLILAAFRALDAKTRYILDFALGMAERVLLLLQESADRKFLEDLGTYSPRLQCALLGDEFGPLVFDKTDQDSGKPEQVAAAEEIARKSREFLAISFSTNPENISLFIGPTWLKRALPEATNILADDEGQLSAQALANRLKILGQSKNDQEIEAFASFAVLSLPERRRLLKRVCIFGPESTGKTTMSKNLAKHFHTLYCPEYARTLMESRNNELFESDMIHFAKGMIASEEALVGFANRALFSDTDALTTCIWYEFLYKRVPVELRELAACQKHHLYLLLDVDVPWVYDPQRYLPNERQSFLDLCREYLENAGRPYKLVSGTFEERTELAIGAVEELLSS</sequence>
<feature type="compositionally biased region" description="Polar residues" evidence="1">
    <location>
        <begin position="102"/>
        <end position="117"/>
    </location>
</feature>
<feature type="domain" description="NadR/Ttd14 AAA" evidence="3">
    <location>
        <begin position="294"/>
        <end position="448"/>
    </location>
</feature>
<dbReference type="Proteomes" id="UP000664277">
    <property type="component" value="Unassembled WGS sequence"/>
</dbReference>
<feature type="compositionally biased region" description="Polar residues" evidence="1">
    <location>
        <begin position="75"/>
        <end position="87"/>
    </location>
</feature>
<feature type="region of interest" description="Disordered" evidence="1">
    <location>
        <begin position="72"/>
        <end position="117"/>
    </location>
</feature>
<dbReference type="InterPro" id="IPR052735">
    <property type="entry name" value="NAD_biosynth-regulator"/>
</dbReference>
<comment type="caution">
    <text evidence="4">The sequence shown here is derived from an EMBL/GenBank/DDBJ whole genome shotgun (WGS) entry which is preliminary data.</text>
</comment>
<organism evidence="4 5">
    <name type="scientific">Candidatus Obscuribacter phosphatis</name>
    <dbReference type="NCBI Taxonomy" id="1906157"/>
    <lineage>
        <taxon>Bacteria</taxon>
        <taxon>Bacillati</taxon>
        <taxon>Candidatus Melainabacteria</taxon>
        <taxon>Candidatus Obscuribacterales</taxon>
        <taxon>Candidatus Obscuribacteraceae</taxon>
        <taxon>Candidatus Obscuribacter</taxon>
    </lineage>
</organism>
<evidence type="ECO:0000313" key="4">
    <source>
        <dbReference type="EMBL" id="MBN8661304.1"/>
    </source>
</evidence>
<dbReference type="Pfam" id="PF13521">
    <property type="entry name" value="AAA_28"/>
    <property type="match status" value="1"/>
</dbReference>
<dbReference type="PANTHER" id="PTHR37512:SF1">
    <property type="entry name" value="NADR_TTD14 AAA DOMAIN-CONTAINING PROTEIN"/>
    <property type="match status" value="1"/>
</dbReference>
<proteinExistence type="predicted"/>
<evidence type="ECO:0000313" key="5">
    <source>
        <dbReference type="Proteomes" id="UP000664277"/>
    </source>
</evidence>
<evidence type="ECO:0000259" key="2">
    <source>
        <dbReference type="Pfam" id="PF11823"/>
    </source>
</evidence>
<gene>
    <name evidence="4" type="ORF">J0M35_13130</name>
</gene>
<evidence type="ECO:0000256" key="1">
    <source>
        <dbReference type="SAM" id="MobiDB-lite"/>
    </source>
</evidence>
<evidence type="ECO:0000259" key="3">
    <source>
        <dbReference type="Pfam" id="PF13521"/>
    </source>
</evidence>
<reference evidence="4" key="1">
    <citation type="submission" date="2021-02" db="EMBL/GenBank/DDBJ databases">
        <title>Genome-Resolved Metagenomics of a Microbial Community Performing Photosynthetic Biological Nutrient Removal.</title>
        <authorList>
            <person name="Mcdaniel E.A."/>
        </authorList>
    </citation>
    <scope>NUCLEOTIDE SEQUENCE</scope>
    <source>
        <strain evidence="4">UWPOB_OBS1</strain>
    </source>
</reference>
<feature type="compositionally biased region" description="Low complexity" evidence="1">
    <location>
        <begin position="88"/>
        <end position="99"/>
    </location>
</feature>
<dbReference type="InterPro" id="IPR038727">
    <property type="entry name" value="NadR/Ttd14_AAA_dom"/>
</dbReference>
<dbReference type="PANTHER" id="PTHR37512">
    <property type="entry name" value="TRIFUNCTIONAL NAD BIOSYNTHESIS/REGULATOR PROTEIN NADR"/>
    <property type="match status" value="1"/>
</dbReference>
<dbReference type="SUPFAM" id="SSF52540">
    <property type="entry name" value="P-loop containing nucleoside triphosphate hydrolases"/>
    <property type="match status" value="1"/>
</dbReference>
<dbReference type="EMBL" id="JAFLCK010000018">
    <property type="protein sequence ID" value="MBN8661304.1"/>
    <property type="molecule type" value="Genomic_DNA"/>
</dbReference>
<dbReference type="InterPro" id="IPR021778">
    <property type="entry name" value="Se/S_carrier-like"/>
</dbReference>
<dbReference type="AlphaFoldDB" id="A0A8J7P814"/>
<dbReference type="InterPro" id="IPR027417">
    <property type="entry name" value="P-loop_NTPase"/>
</dbReference>
<accession>A0A8J7P814</accession>
<feature type="domain" description="Putative Se/S carrier protein-like" evidence="2">
    <location>
        <begin position="3"/>
        <end position="72"/>
    </location>
</feature>
<protein>
    <submittedName>
        <fullName evidence="4">AAA family ATPase</fullName>
    </submittedName>
</protein>
<dbReference type="Pfam" id="PF11823">
    <property type="entry name" value="Se_S_carrier"/>
    <property type="match status" value="1"/>
</dbReference>
<name>A0A8J7P814_9BACT</name>